<reference evidence="3" key="1">
    <citation type="submission" date="2022-11" db="UniProtKB">
        <authorList>
            <consortium name="WormBaseParasite"/>
        </authorList>
    </citation>
    <scope>IDENTIFICATION</scope>
</reference>
<feature type="region of interest" description="Disordered" evidence="1">
    <location>
        <begin position="47"/>
        <end position="95"/>
    </location>
</feature>
<name>A0A914Q291_9BILA</name>
<keyword evidence="2" id="KW-1185">Reference proteome</keyword>
<feature type="region of interest" description="Disordered" evidence="1">
    <location>
        <begin position="1"/>
        <end position="34"/>
    </location>
</feature>
<protein>
    <submittedName>
        <fullName evidence="3">Uncharacterized protein</fullName>
    </submittedName>
</protein>
<accession>A0A914Q291</accession>
<dbReference type="AlphaFoldDB" id="A0A914Q291"/>
<evidence type="ECO:0000313" key="3">
    <source>
        <dbReference type="WBParaSite" id="PDA_v2.g25289.t1"/>
    </source>
</evidence>
<evidence type="ECO:0000256" key="1">
    <source>
        <dbReference type="SAM" id="MobiDB-lite"/>
    </source>
</evidence>
<proteinExistence type="predicted"/>
<sequence length="348" mass="38590">MDEIVDADKSYLIVDETPTDEPTTSTAASSSDPVSCLTRPAAVYASTRAPNVIGHPSTQNPPSQQPSHLEPPVGDENCPPSFRSYQAPPPLANEPFGPQPSYATVGLPAVSRKMLIALYFAQHQAHTNLHQFFGERPVAKTAVYILKSSTNASHDLRTAAVYMVEKVVKIILQIEYPTETFCSWLQKLKEDPAYASGIVSHVLSKFRHLKRDASILHVHFKYFMKNDPRLSFNLADNYRLMLDGIQAAAIVADSTTPALPTDPHQKEFLAGNRLAVVVRKTLKSRKADYGRLVLDFTHTSNLHDAILRKNEMGITAPVIVALGTHPEVTFYICVDDDDILRVSTWSIW</sequence>
<evidence type="ECO:0000313" key="2">
    <source>
        <dbReference type="Proteomes" id="UP000887578"/>
    </source>
</evidence>
<feature type="compositionally biased region" description="Low complexity" evidence="1">
    <location>
        <begin position="56"/>
        <end position="67"/>
    </location>
</feature>
<organism evidence="2 3">
    <name type="scientific">Panagrolaimus davidi</name>
    <dbReference type="NCBI Taxonomy" id="227884"/>
    <lineage>
        <taxon>Eukaryota</taxon>
        <taxon>Metazoa</taxon>
        <taxon>Ecdysozoa</taxon>
        <taxon>Nematoda</taxon>
        <taxon>Chromadorea</taxon>
        <taxon>Rhabditida</taxon>
        <taxon>Tylenchina</taxon>
        <taxon>Panagrolaimomorpha</taxon>
        <taxon>Panagrolaimoidea</taxon>
        <taxon>Panagrolaimidae</taxon>
        <taxon>Panagrolaimus</taxon>
    </lineage>
</organism>
<feature type="compositionally biased region" description="Low complexity" evidence="1">
    <location>
        <begin position="14"/>
        <end position="34"/>
    </location>
</feature>
<dbReference type="WBParaSite" id="PDA_v2.g25289.t1">
    <property type="protein sequence ID" value="PDA_v2.g25289.t1"/>
    <property type="gene ID" value="PDA_v2.g25289"/>
</dbReference>
<dbReference type="Proteomes" id="UP000887578">
    <property type="component" value="Unplaced"/>
</dbReference>